<dbReference type="AlphaFoldDB" id="A0A1X7VR90"/>
<dbReference type="Gene3D" id="3.30.1520.10">
    <property type="entry name" value="Phox-like domain"/>
    <property type="match status" value="1"/>
</dbReference>
<keyword evidence="5" id="KW-1185">Reference proteome</keyword>
<evidence type="ECO:0000256" key="1">
    <source>
        <dbReference type="ARBA" id="ARBA00010883"/>
    </source>
</evidence>
<dbReference type="SUPFAM" id="SSF64268">
    <property type="entry name" value="PX domain"/>
    <property type="match status" value="1"/>
</dbReference>
<gene>
    <name evidence="4" type="primary">100642124</name>
</gene>
<dbReference type="eggNOG" id="KOG1660">
    <property type="taxonomic scope" value="Eukaryota"/>
</dbReference>
<dbReference type="CDD" id="cd06093">
    <property type="entry name" value="PX_domain"/>
    <property type="match status" value="1"/>
</dbReference>
<dbReference type="GO" id="GO:0035091">
    <property type="term" value="F:phosphatidylinositol binding"/>
    <property type="evidence" value="ECO:0007669"/>
    <property type="project" value="InterPro"/>
</dbReference>
<dbReference type="PANTHER" id="PTHR45850">
    <property type="entry name" value="SORTING NEXIN FAMILY MEMBER"/>
    <property type="match status" value="1"/>
</dbReference>
<evidence type="ECO:0000313" key="5">
    <source>
        <dbReference type="Proteomes" id="UP000007879"/>
    </source>
</evidence>
<dbReference type="STRING" id="400682.A0A1X7VR90"/>
<feature type="domain" description="PX" evidence="3">
    <location>
        <begin position="27"/>
        <end position="154"/>
    </location>
</feature>
<dbReference type="InParanoid" id="A0A1X7VR90"/>
<accession>A0A1X7VR90</accession>
<dbReference type="InterPro" id="IPR036871">
    <property type="entry name" value="PX_dom_sf"/>
</dbReference>
<reference evidence="5" key="1">
    <citation type="journal article" date="2010" name="Nature">
        <title>The Amphimedon queenslandica genome and the evolution of animal complexity.</title>
        <authorList>
            <person name="Srivastava M."/>
            <person name="Simakov O."/>
            <person name="Chapman J."/>
            <person name="Fahey B."/>
            <person name="Gauthier M.E."/>
            <person name="Mitros T."/>
            <person name="Richards G.S."/>
            <person name="Conaco C."/>
            <person name="Dacre M."/>
            <person name="Hellsten U."/>
            <person name="Larroux C."/>
            <person name="Putnam N.H."/>
            <person name="Stanke M."/>
            <person name="Adamska M."/>
            <person name="Darling A."/>
            <person name="Degnan S.M."/>
            <person name="Oakley T.H."/>
            <person name="Plachetzki D.C."/>
            <person name="Zhai Y."/>
            <person name="Adamski M."/>
            <person name="Calcino A."/>
            <person name="Cummins S.F."/>
            <person name="Goodstein D.M."/>
            <person name="Harris C."/>
            <person name="Jackson D.J."/>
            <person name="Leys S.P."/>
            <person name="Shu S."/>
            <person name="Woodcroft B.J."/>
            <person name="Vervoort M."/>
            <person name="Kosik K.S."/>
            <person name="Manning G."/>
            <person name="Degnan B.M."/>
            <person name="Rokhsar D.S."/>
        </authorList>
    </citation>
    <scope>NUCLEOTIDE SEQUENCE [LARGE SCALE GENOMIC DNA]</scope>
</reference>
<organism evidence="4">
    <name type="scientific">Amphimedon queenslandica</name>
    <name type="common">Sponge</name>
    <dbReference type="NCBI Taxonomy" id="400682"/>
    <lineage>
        <taxon>Eukaryota</taxon>
        <taxon>Metazoa</taxon>
        <taxon>Porifera</taxon>
        <taxon>Demospongiae</taxon>
        <taxon>Heteroscleromorpha</taxon>
        <taxon>Haplosclerida</taxon>
        <taxon>Niphatidae</taxon>
        <taxon>Amphimedon</taxon>
    </lineage>
</organism>
<dbReference type="InterPro" id="IPR001683">
    <property type="entry name" value="PX_dom"/>
</dbReference>
<dbReference type="EnsemblMetazoa" id="XM_003382935.2">
    <property type="protein sequence ID" value="XP_003382983.1"/>
    <property type="gene ID" value="LOC100642124"/>
</dbReference>
<dbReference type="PANTHER" id="PTHR45850:SF2">
    <property type="entry name" value="SORTING NEXIN-5-LIKE"/>
    <property type="match status" value="1"/>
</dbReference>
<dbReference type="Proteomes" id="UP000007879">
    <property type="component" value="Unassembled WGS sequence"/>
</dbReference>
<dbReference type="OrthoDB" id="9976382at2759"/>
<proteinExistence type="inferred from homology"/>
<feature type="compositionally biased region" description="Acidic residues" evidence="2">
    <location>
        <begin position="1"/>
        <end position="19"/>
    </location>
</feature>
<comment type="similarity">
    <text evidence="1">Belongs to the sorting nexin family.</text>
</comment>
<name>A0A1X7VR90_AMPQE</name>
<dbReference type="Pfam" id="PF00787">
    <property type="entry name" value="PX"/>
    <property type="match status" value="1"/>
</dbReference>
<dbReference type="KEGG" id="aqu:100642124"/>
<evidence type="ECO:0000259" key="3">
    <source>
        <dbReference type="PROSITE" id="PS50195"/>
    </source>
</evidence>
<feature type="region of interest" description="Disordered" evidence="2">
    <location>
        <begin position="1"/>
        <end position="30"/>
    </location>
</feature>
<evidence type="ECO:0000256" key="2">
    <source>
        <dbReference type="SAM" id="MobiDB-lite"/>
    </source>
</evidence>
<evidence type="ECO:0000313" key="4">
    <source>
        <dbReference type="EnsemblMetazoa" id="Aqu2.1.42592_001"/>
    </source>
</evidence>
<dbReference type="EnsemblMetazoa" id="Aqu2.1.42592_001">
    <property type="protein sequence ID" value="Aqu2.1.42592_001"/>
    <property type="gene ID" value="Aqu2.1.42592"/>
</dbReference>
<reference evidence="4" key="2">
    <citation type="submission" date="2017-05" db="UniProtKB">
        <authorList>
            <consortium name="EnsemblMetazoa"/>
        </authorList>
    </citation>
    <scope>IDENTIFICATION</scope>
</reference>
<dbReference type="PROSITE" id="PS50195">
    <property type="entry name" value="PX"/>
    <property type="match status" value="1"/>
</dbReference>
<protein>
    <recommendedName>
        <fullName evidence="3">PX domain-containing protein</fullName>
    </recommendedName>
</protein>
<dbReference type="Gene3D" id="1.20.1270.60">
    <property type="entry name" value="Arfaptin homology (AH) domain/BAR domain"/>
    <property type="match status" value="1"/>
</dbReference>
<sequence>MADLDFDHEEPQEDEVEDGELSRSPSGRPRDEIIVKVTDCRKEINDWVYEMEVSINGETHTIERQYKEIQWLHKIITKNIDLGGHIAPPLPPSPSTMADLPSTAVIAKGDAMFGGLVRRHTLRLEMFLQALADQKFFADNHIVHNFLANKQLGTQEAISSNLSMMTISKAYSNLTLSVSGIQDPDEKFDTFYKYVNEMCTKLESAYERFSEFIFAWQKLGNSYVLCKAALEDVGVCDKRHITLTHIENQMAEGLFDVGVNECLLSLDAVLSLAVPLSFESSYFVHCKEMLVRRQVALQALLTANQSLDKAKPEKKDFIEQVKVKAEGEFHSLSRVAEKGVVVFTNQYCNKLKKGLQSYAEAHVAHSKRTLESLYQIKEKLLSPPVAGEEE</sequence>
<dbReference type="InterPro" id="IPR027267">
    <property type="entry name" value="AH/BAR_dom_sf"/>
</dbReference>